<evidence type="ECO:0008006" key="7">
    <source>
        <dbReference type="Google" id="ProtNLM"/>
    </source>
</evidence>
<dbReference type="ExpressionAtlas" id="A0A2K2CYH5">
    <property type="expression patterns" value="baseline"/>
</dbReference>
<keyword evidence="2" id="KW-0378">Hydrolase</keyword>
<dbReference type="AlphaFoldDB" id="A0A2K2CYH5"/>
<dbReference type="SUPFAM" id="SSF53098">
    <property type="entry name" value="Ribonuclease H-like"/>
    <property type="match status" value="1"/>
</dbReference>
<dbReference type="OrthoDB" id="756480at2759"/>
<evidence type="ECO:0000256" key="3">
    <source>
        <dbReference type="SAM" id="MobiDB-lite"/>
    </source>
</evidence>
<reference evidence="4 5" key="1">
    <citation type="journal article" date="2010" name="Nature">
        <title>Genome sequencing and analysis of the model grass Brachypodium distachyon.</title>
        <authorList>
            <consortium name="International Brachypodium Initiative"/>
        </authorList>
    </citation>
    <scope>NUCLEOTIDE SEQUENCE [LARGE SCALE GENOMIC DNA]</scope>
    <source>
        <strain evidence="4 5">Bd21</strain>
    </source>
</reference>
<reference evidence="4" key="2">
    <citation type="submission" date="2017-06" db="EMBL/GenBank/DDBJ databases">
        <title>WGS assembly of Brachypodium distachyon.</title>
        <authorList>
            <consortium name="The International Brachypodium Initiative"/>
            <person name="Lucas S."/>
            <person name="Harmon-Smith M."/>
            <person name="Lail K."/>
            <person name="Tice H."/>
            <person name="Grimwood J."/>
            <person name="Bruce D."/>
            <person name="Barry K."/>
            <person name="Shu S."/>
            <person name="Lindquist E."/>
            <person name="Wang M."/>
            <person name="Pitluck S."/>
            <person name="Vogel J.P."/>
            <person name="Garvin D.F."/>
            <person name="Mockler T.C."/>
            <person name="Schmutz J."/>
            <person name="Rokhsar D."/>
            <person name="Bevan M.W."/>
        </authorList>
    </citation>
    <scope>NUCLEOTIDE SEQUENCE</scope>
    <source>
        <strain evidence="4">Bd21</strain>
    </source>
</reference>
<dbReference type="Gramene" id="PNT67073">
    <property type="protein sequence ID" value="PNT67073"/>
    <property type="gene ID" value="BRADI_3g20190v3"/>
</dbReference>
<dbReference type="GO" id="GO:0005737">
    <property type="term" value="C:cytoplasm"/>
    <property type="evidence" value="ECO:0000318"/>
    <property type="project" value="GO_Central"/>
</dbReference>
<dbReference type="EnsemblPlants" id="PNT67073">
    <property type="protein sequence ID" value="PNT67073"/>
    <property type="gene ID" value="BRADI_3g20190v3"/>
</dbReference>
<dbReference type="InterPro" id="IPR012337">
    <property type="entry name" value="RNaseH-like_sf"/>
</dbReference>
<dbReference type="InterPro" id="IPR051132">
    <property type="entry name" value="3-5_Exonuclease_domain"/>
</dbReference>
<dbReference type="PANTHER" id="PTHR13620:SF59">
    <property type="entry name" value="POLYNUCLEOTIDYL TRANSFERASE, RIBONUCLEASE H-LIKE SUPERFAMILY PROTEIN"/>
    <property type="match status" value="1"/>
</dbReference>
<evidence type="ECO:0000313" key="6">
    <source>
        <dbReference type="Proteomes" id="UP000008810"/>
    </source>
</evidence>
<evidence type="ECO:0000256" key="1">
    <source>
        <dbReference type="ARBA" id="ARBA00022722"/>
    </source>
</evidence>
<organism evidence="4">
    <name type="scientific">Brachypodium distachyon</name>
    <name type="common">Purple false brome</name>
    <name type="synonym">Trachynia distachya</name>
    <dbReference type="NCBI Taxonomy" id="15368"/>
    <lineage>
        <taxon>Eukaryota</taxon>
        <taxon>Viridiplantae</taxon>
        <taxon>Streptophyta</taxon>
        <taxon>Embryophyta</taxon>
        <taxon>Tracheophyta</taxon>
        <taxon>Spermatophyta</taxon>
        <taxon>Magnoliopsida</taxon>
        <taxon>Liliopsida</taxon>
        <taxon>Poales</taxon>
        <taxon>Poaceae</taxon>
        <taxon>BOP clade</taxon>
        <taxon>Pooideae</taxon>
        <taxon>Stipodae</taxon>
        <taxon>Brachypodieae</taxon>
        <taxon>Brachypodium</taxon>
    </lineage>
</organism>
<dbReference type="Gene3D" id="3.30.420.10">
    <property type="entry name" value="Ribonuclease H-like superfamily/Ribonuclease H"/>
    <property type="match status" value="1"/>
</dbReference>
<protein>
    <recommendedName>
        <fullName evidence="7">3'-5' exonuclease domain-containing protein</fullName>
    </recommendedName>
</protein>
<feature type="compositionally biased region" description="Acidic residues" evidence="3">
    <location>
        <begin position="79"/>
        <end position="91"/>
    </location>
</feature>
<dbReference type="EMBL" id="CM000882">
    <property type="protein sequence ID" value="PNT67073.1"/>
    <property type="molecule type" value="Genomic_DNA"/>
</dbReference>
<evidence type="ECO:0000313" key="5">
    <source>
        <dbReference type="EnsemblPlants" id="PNT67073"/>
    </source>
</evidence>
<dbReference type="InterPro" id="IPR036397">
    <property type="entry name" value="RNaseH_sf"/>
</dbReference>
<dbReference type="STRING" id="15368.A0A2K2CYH5"/>
<evidence type="ECO:0000313" key="4">
    <source>
        <dbReference type="EMBL" id="PNT67073.1"/>
    </source>
</evidence>
<feature type="region of interest" description="Disordered" evidence="3">
    <location>
        <begin position="73"/>
        <end position="99"/>
    </location>
</feature>
<feature type="non-terminal residue" evidence="4">
    <location>
        <position position="207"/>
    </location>
</feature>
<accession>A0A2K2CYH5</accession>
<sequence>MAAAGAVSARLRRSTRTQDDYEVLVAGRTVLATVTASPAVARRWIYTTLWRGRQRLNSGKGLTVGMGVQWTPPFLGSSSDDESESSDEESESEPRPGTVQLCSGQRCLVFQIAQAAKYADDGATPAVLRRFLDDPRVAFVGFGSDCRKLGAHHGLEVRCTRELRAVTGMGNTSMERMAERLLGSGGVKKARRVGVSRWDARELSEEQ</sequence>
<dbReference type="InParanoid" id="A0A2K2CYH5"/>
<dbReference type="Proteomes" id="UP000008810">
    <property type="component" value="Chromosome 3"/>
</dbReference>
<dbReference type="GO" id="GO:0008408">
    <property type="term" value="F:3'-5' exonuclease activity"/>
    <property type="evidence" value="ECO:0000318"/>
    <property type="project" value="GO_Central"/>
</dbReference>
<gene>
    <name evidence="4" type="ORF">BRADI_3g20190v3</name>
</gene>
<dbReference type="PANTHER" id="PTHR13620">
    <property type="entry name" value="3-5 EXONUCLEASE"/>
    <property type="match status" value="1"/>
</dbReference>
<keyword evidence="6" id="KW-1185">Reference proteome</keyword>
<proteinExistence type="predicted"/>
<dbReference type="GO" id="GO:0003676">
    <property type="term" value="F:nucleic acid binding"/>
    <property type="evidence" value="ECO:0007669"/>
    <property type="project" value="InterPro"/>
</dbReference>
<reference evidence="5" key="3">
    <citation type="submission" date="2018-08" db="UniProtKB">
        <authorList>
            <consortium name="EnsemblPlants"/>
        </authorList>
    </citation>
    <scope>IDENTIFICATION</scope>
    <source>
        <strain evidence="5">cv. Bd21</strain>
    </source>
</reference>
<keyword evidence="1" id="KW-0540">Nuclease</keyword>
<dbReference type="CDD" id="cd06141">
    <property type="entry name" value="WRN_exo"/>
    <property type="match status" value="1"/>
</dbReference>
<evidence type="ECO:0000256" key="2">
    <source>
        <dbReference type="ARBA" id="ARBA00022801"/>
    </source>
</evidence>
<dbReference type="GO" id="GO:0005634">
    <property type="term" value="C:nucleus"/>
    <property type="evidence" value="ECO:0000318"/>
    <property type="project" value="GO_Central"/>
</dbReference>
<name>A0A2K2CYH5_BRADI</name>